<organism evidence="1">
    <name type="scientific">marine sediment metagenome</name>
    <dbReference type="NCBI Taxonomy" id="412755"/>
    <lineage>
        <taxon>unclassified sequences</taxon>
        <taxon>metagenomes</taxon>
        <taxon>ecological metagenomes</taxon>
    </lineage>
</organism>
<comment type="caution">
    <text evidence="1">The sequence shown here is derived from an EMBL/GenBank/DDBJ whole genome shotgun (WGS) entry which is preliminary data.</text>
</comment>
<evidence type="ECO:0000313" key="1">
    <source>
        <dbReference type="EMBL" id="GAG83903.1"/>
    </source>
</evidence>
<dbReference type="EMBL" id="BART01012673">
    <property type="protein sequence ID" value="GAG83903.1"/>
    <property type="molecule type" value="Genomic_DNA"/>
</dbReference>
<protein>
    <submittedName>
        <fullName evidence="1">Uncharacterized protein</fullName>
    </submittedName>
</protein>
<gene>
    <name evidence="1" type="ORF">S01H4_26315</name>
</gene>
<name>X1BIH8_9ZZZZ</name>
<proteinExistence type="predicted"/>
<dbReference type="AlphaFoldDB" id="X1BIH8"/>
<accession>X1BIH8</accession>
<reference evidence="1" key="1">
    <citation type="journal article" date="2014" name="Front. Microbiol.">
        <title>High frequency of phylogenetically diverse reductive dehalogenase-homologous genes in deep subseafloor sedimentary metagenomes.</title>
        <authorList>
            <person name="Kawai M."/>
            <person name="Futagami T."/>
            <person name="Toyoda A."/>
            <person name="Takaki Y."/>
            <person name="Nishi S."/>
            <person name="Hori S."/>
            <person name="Arai W."/>
            <person name="Tsubouchi T."/>
            <person name="Morono Y."/>
            <person name="Uchiyama I."/>
            <person name="Ito T."/>
            <person name="Fujiyama A."/>
            <person name="Inagaki F."/>
            <person name="Takami H."/>
        </authorList>
    </citation>
    <scope>NUCLEOTIDE SEQUENCE</scope>
    <source>
        <strain evidence="1">Expedition CK06-06</strain>
    </source>
</reference>
<sequence>MKLFKRKEYSLNWCPQCNQVVAIDKYGFIKCSRCKRSFIVDLHYKQEKVDKNGSI</sequence>